<accession>A0A4Y2VVS0</accession>
<protein>
    <submittedName>
        <fullName evidence="1">Uncharacterized protein</fullName>
    </submittedName>
</protein>
<sequence length="91" mass="10128">MPRASVCHPLLGSVVDGAVGPELLFDIVWVVRNLLSSVGNETPFPSFPTFYDVKFISTYKNLFHSVSPFLVEKALTVSVRDLKSVKKTQCR</sequence>
<evidence type="ECO:0000313" key="2">
    <source>
        <dbReference type="Proteomes" id="UP000499080"/>
    </source>
</evidence>
<name>A0A4Y2VVS0_ARAVE</name>
<dbReference type="AlphaFoldDB" id="A0A4Y2VVS0"/>
<gene>
    <name evidence="1" type="ORF">AVEN_275764_1</name>
</gene>
<keyword evidence="2" id="KW-1185">Reference proteome</keyword>
<organism evidence="1 2">
    <name type="scientific">Araneus ventricosus</name>
    <name type="common">Orbweaver spider</name>
    <name type="synonym">Epeira ventricosa</name>
    <dbReference type="NCBI Taxonomy" id="182803"/>
    <lineage>
        <taxon>Eukaryota</taxon>
        <taxon>Metazoa</taxon>
        <taxon>Ecdysozoa</taxon>
        <taxon>Arthropoda</taxon>
        <taxon>Chelicerata</taxon>
        <taxon>Arachnida</taxon>
        <taxon>Araneae</taxon>
        <taxon>Araneomorphae</taxon>
        <taxon>Entelegynae</taxon>
        <taxon>Araneoidea</taxon>
        <taxon>Araneidae</taxon>
        <taxon>Araneus</taxon>
    </lineage>
</organism>
<comment type="caution">
    <text evidence="1">The sequence shown here is derived from an EMBL/GenBank/DDBJ whole genome shotgun (WGS) entry which is preliminary data.</text>
</comment>
<dbReference type="Proteomes" id="UP000499080">
    <property type="component" value="Unassembled WGS sequence"/>
</dbReference>
<reference evidence="1 2" key="1">
    <citation type="journal article" date="2019" name="Sci. Rep.">
        <title>Orb-weaving spider Araneus ventricosus genome elucidates the spidroin gene catalogue.</title>
        <authorList>
            <person name="Kono N."/>
            <person name="Nakamura H."/>
            <person name="Ohtoshi R."/>
            <person name="Moran D.A.P."/>
            <person name="Shinohara A."/>
            <person name="Yoshida Y."/>
            <person name="Fujiwara M."/>
            <person name="Mori M."/>
            <person name="Tomita M."/>
            <person name="Arakawa K."/>
        </authorList>
    </citation>
    <scope>NUCLEOTIDE SEQUENCE [LARGE SCALE GENOMIC DNA]</scope>
</reference>
<proteinExistence type="predicted"/>
<dbReference type="EMBL" id="BGPR01051907">
    <property type="protein sequence ID" value="GBO28812.1"/>
    <property type="molecule type" value="Genomic_DNA"/>
</dbReference>
<evidence type="ECO:0000313" key="1">
    <source>
        <dbReference type="EMBL" id="GBO28812.1"/>
    </source>
</evidence>